<organism evidence="2 3">
    <name type="scientific">Gigaspora margarita</name>
    <dbReference type="NCBI Taxonomy" id="4874"/>
    <lineage>
        <taxon>Eukaryota</taxon>
        <taxon>Fungi</taxon>
        <taxon>Fungi incertae sedis</taxon>
        <taxon>Mucoromycota</taxon>
        <taxon>Glomeromycotina</taxon>
        <taxon>Glomeromycetes</taxon>
        <taxon>Diversisporales</taxon>
        <taxon>Gigasporaceae</taxon>
        <taxon>Gigaspora</taxon>
    </lineage>
</organism>
<evidence type="ECO:0000313" key="3">
    <source>
        <dbReference type="Proteomes" id="UP000439903"/>
    </source>
</evidence>
<sequence>MDQFTSTIASTKFIDYVPPSSLDNNVISQTQQIETSNKLETSEDESDYHELIPSSKFWSDSETRALISYLAENFNLYRKNKTKIYGMAAIKIGNNRTSAQVSSKIQSLKSRYEKENKEETGKARSKWAYLDDMNEIFGNRENVKPDYLLSSINLDDESDDNDLMVSNKKRKISEIDQIYLDELKSLRKAKKKLA</sequence>
<dbReference type="OrthoDB" id="5600249at2759"/>
<dbReference type="EMBL" id="WTPW01001580">
    <property type="protein sequence ID" value="KAF0427869.1"/>
    <property type="molecule type" value="Genomic_DNA"/>
</dbReference>
<accession>A0A8H3X8K1</accession>
<reference evidence="2 3" key="1">
    <citation type="journal article" date="2019" name="Environ. Microbiol.">
        <title>At the nexus of three kingdoms: the genome of the mycorrhizal fungus Gigaspora margarita provides insights into plant, endobacterial and fungal interactions.</title>
        <authorList>
            <person name="Venice F."/>
            <person name="Ghignone S."/>
            <person name="Salvioli di Fossalunga A."/>
            <person name="Amselem J."/>
            <person name="Novero M."/>
            <person name="Xianan X."/>
            <person name="Sedzielewska Toro K."/>
            <person name="Morin E."/>
            <person name="Lipzen A."/>
            <person name="Grigoriev I.V."/>
            <person name="Henrissat B."/>
            <person name="Martin F.M."/>
            <person name="Bonfante P."/>
        </authorList>
    </citation>
    <scope>NUCLEOTIDE SEQUENCE [LARGE SCALE GENOMIC DNA]</scope>
    <source>
        <strain evidence="2 3">BEG34</strain>
    </source>
</reference>
<evidence type="ECO:0000259" key="1">
    <source>
        <dbReference type="Pfam" id="PF13837"/>
    </source>
</evidence>
<proteinExistence type="predicted"/>
<comment type="caution">
    <text evidence="2">The sequence shown here is derived from an EMBL/GenBank/DDBJ whole genome shotgun (WGS) entry which is preliminary data.</text>
</comment>
<dbReference type="InterPro" id="IPR044822">
    <property type="entry name" value="Myb_DNA-bind_4"/>
</dbReference>
<dbReference type="AlphaFoldDB" id="A0A8H3X8K1"/>
<dbReference type="Proteomes" id="UP000439903">
    <property type="component" value="Unassembled WGS sequence"/>
</dbReference>
<feature type="domain" description="Myb/SANT-like DNA-binding" evidence="1">
    <location>
        <begin position="56"/>
        <end position="136"/>
    </location>
</feature>
<dbReference type="Pfam" id="PF13837">
    <property type="entry name" value="Myb_DNA-bind_4"/>
    <property type="match status" value="1"/>
</dbReference>
<keyword evidence="3" id="KW-1185">Reference proteome</keyword>
<name>A0A8H3X8K1_GIGMA</name>
<protein>
    <recommendedName>
        <fullName evidence="1">Myb/SANT-like DNA-binding domain-containing protein</fullName>
    </recommendedName>
</protein>
<evidence type="ECO:0000313" key="2">
    <source>
        <dbReference type="EMBL" id="KAF0427869.1"/>
    </source>
</evidence>
<gene>
    <name evidence="2" type="ORF">F8M41_005959</name>
</gene>